<evidence type="ECO:0000256" key="2">
    <source>
        <dbReference type="ARBA" id="ARBA00006442"/>
    </source>
</evidence>
<protein>
    <submittedName>
        <fullName evidence="6">NAD(P)H-nitrite reductase large subunit</fullName>
    </submittedName>
</protein>
<evidence type="ECO:0000256" key="3">
    <source>
        <dbReference type="ARBA" id="ARBA00022630"/>
    </source>
</evidence>
<reference evidence="6 7" key="1">
    <citation type="submission" date="2020-08" db="EMBL/GenBank/DDBJ databases">
        <title>Genomic Encyclopedia of Type Strains, Phase IV (KMG-IV): sequencing the most valuable type-strain genomes for metagenomic binning, comparative biology and taxonomic classification.</title>
        <authorList>
            <person name="Goeker M."/>
        </authorList>
    </citation>
    <scope>NUCLEOTIDE SEQUENCE [LARGE SCALE GENOMIC DNA]</scope>
    <source>
        <strain evidence="6 7">DSM 17976</strain>
    </source>
</reference>
<organism evidence="6 7">
    <name type="scientific">Runella defluvii</name>
    <dbReference type="NCBI Taxonomy" id="370973"/>
    <lineage>
        <taxon>Bacteria</taxon>
        <taxon>Pseudomonadati</taxon>
        <taxon>Bacteroidota</taxon>
        <taxon>Cytophagia</taxon>
        <taxon>Cytophagales</taxon>
        <taxon>Spirosomataceae</taxon>
        <taxon>Runella</taxon>
    </lineage>
</organism>
<keyword evidence="3" id="KW-0285">Flavoprotein</keyword>
<dbReference type="InterPro" id="IPR036188">
    <property type="entry name" value="FAD/NAD-bd_sf"/>
</dbReference>
<proteinExistence type="inferred from homology"/>
<comment type="similarity">
    <text evidence="2">Belongs to the FAD-dependent oxidoreductase family.</text>
</comment>
<dbReference type="InterPro" id="IPR023753">
    <property type="entry name" value="FAD/NAD-binding_dom"/>
</dbReference>
<dbReference type="PANTHER" id="PTHR43429">
    <property type="entry name" value="PYRIDINE NUCLEOTIDE-DISULFIDE OXIDOREDUCTASE DOMAIN-CONTAINING"/>
    <property type="match status" value="1"/>
</dbReference>
<keyword evidence="7" id="KW-1185">Reference proteome</keyword>
<comment type="caution">
    <text evidence="6">The sequence shown here is derived from an EMBL/GenBank/DDBJ whole genome shotgun (WGS) entry which is preliminary data.</text>
</comment>
<evidence type="ECO:0000313" key="7">
    <source>
        <dbReference type="Proteomes" id="UP000541352"/>
    </source>
</evidence>
<evidence type="ECO:0000256" key="1">
    <source>
        <dbReference type="ARBA" id="ARBA00001974"/>
    </source>
</evidence>
<evidence type="ECO:0000259" key="5">
    <source>
        <dbReference type="Pfam" id="PF07992"/>
    </source>
</evidence>
<dbReference type="Proteomes" id="UP000541352">
    <property type="component" value="Unassembled WGS sequence"/>
</dbReference>
<sequence length="442" mass="50211">MHVVIIGNGIAGITAARELRKRSDCRITVISKETDYFFSRTALMYVYMGHLKFEHTQPYENWFWQKNKIELVRGTIESVDFAQRKLFLSANSQTVVYQPTLLERLTKVASKPATSASQVRELSYDKLIIATGSVPRFGDWPNTHLDGVQGLYSFQDLEKLERSSAGVKQALVVGGGLIGVELAEMLHSRGIHVTMLVRESSYWNSVLPPEESTLVTQHVQKRGIDLRFGCELKEMQGTQRVERVITSQGETIDCQLVGISIGVEPTIDFLTNTSLETQRGILVNEYLETNLPDVYAVGDCVEHRTPPQGRKSVEQIWYTGRIMGETVAQTIGGQRTPYQPGVFFNSAKFFDLEYQTYGEVPAQCPDDIQSFYWQHPSKEIAIRINYRQGTQAVTGFNALGTRLRHATCDAWIRQQCSLDYVLEHFQEADFNPEFFEKLRLSR</sequence>
<dbReference type="AlphaFoldDB" id="A0A7W5ZP37"/>
<name>A0A7W5ZP37_9BACT</name>
<gene>
    <name evidence="6" type="ORF">FHS57_003402</name>
</gene>
<dbReference type="PRINTS" id="PR00368">
    <property type="entry name" value="FADPNR"/>
</dbReference>
<evidence type="ECO:0000313" key="6">
    <source>
        <dbReference type="EMBL" id="MBB3839396.1"/>
    </source>
</evidence>
<dbReference type="SUPFAM" id="SSF51905">
    <property type="entry name" value="FAD/NAD(P)-binding domain"/>
    <property type="match status" value="1"/>
</dbReference>
<accession>A0A7W5ZP37</accession>
<dbReference type="GO" id="GO:0016491">
    <property type="term" value="F:oxidoreductase activity"/>
    <property type="evidence" value="ECO:0007669"/>
    <property type="project" value="InterPro"/>
</dbReference>
<dbReference type="Gene3D" id="3.50.50.60">
    <property type="entry name" value="FAD/NAD(P)-binding domain"/>
    <property type="match status" value="2"/>
</dbReference>
<dbReference type="PANTHER" id="PTHR43429:SF3">
    <property type="entry name" value="NITRITE REDUCTASE [NAD(P)H]"/>
    <property type="match status" value="1"/>
</dbReference>
<comment type="cofactor">
    <cofactor evidence="1">
        <name>FAD</name>
        <dbReference type="ChEBI" id="CHEBI:57692"/>
    </cofactor>
</comment>
<dbReference type="PRINTS" id="PR00411">
    <property type="entry name" value="PNDRDTASEI"/>
</dbReference>
<dbReference type="EMBL" id="JACIBY010000006">
    <property type="protein sequence ID" value="MBB3839396.1"/>
    <property type="molecule type" value="Genomic_DNA"/>
</dbReference>
<keyword evidence="4" id="KW-0274">FAD</keyword>
<dbReference type="InterPro" id="IPR050260">
    <property type="entry name" value="FAD-bd_OxRdtase"/>
</dbReference>
<dbReference type="RefSeq" id="WP_183975604.1">
    <property type="nucleotide sequence ID" value="NZ_JACIBY010000006.1"/>
</dbReference>
<evidence type="ECO:0000256" key="4">
    <source>
        <dbReference type="ARBA" id="ARBA00022827"/>
    </source>
</evidence>
<dbReference type="Pfam" id="PF07992">
    <property type="entry name" value="Pyr_redox_2"/>
    <property type="match status" value="1"/>
</dbReference>
<feature type="domain" description="FAD/NAD(P)-binding" evidence="5">
    <location>
        <begin position="1"/>
        <end position="309"/>
    </location>
</feature>